<dbReference type="EMBL" id="BMJD01000006">
    <property type="protein sequence ID" value="GGB36538.1"/>
    <property type="molecule type" value="Genomic_DNA"/>
</dbReference>
<evidence type="ECO:0000313" key="1">
    <source>
        <dbReference type="EMBL" id="GGB36538.1"/>
    </source>
</evidence>
<dbReference type="AlphaFoldDB" id="A0A9W5X4L1"/>
<sequence length="109" mass="12249">MADMITRLILRNEGFDEVATLVTDEEVLIAYQKNDNLDDRTAADIASKTAKSTMPGFFDVYVSDNGTLMNDIQSLHNSSATNKNYDNTIEQIINEMNKSPQGRDDNKQK</sequence>
<keyword evidence="2" id="KW-1185">Reference proteome</keyword>
<comment type="caution">
    <text evidence="1">The sequence shown here is derived from an EMBL/GenBank/DDBJ whole genome shotgun (WGS) entry which is preliminary data.</text>
</comment>
<evidence type="ECO:0000313" key="2">
    <source>
        <dbReference type="Proteomes" id="UP000621492"/>
    </source>
</evidence>
<dbReference type="Proteomes" id="UP000621492">
    <property type="component" value="Unassembled WGS sequence"/>
</dbReference>
<accession>A0A9W5X4L1</accession>
<proteinExistence type="predicted"/>
<dbReference type="InterPro" id="IPR019076">
    <property type="entry name" value="Spore_lipoprot_YhcN/YlaJ-like"/>
</dbReference>
<organism evidence="1 2">
    <name type="scientific">Lentibacillus populi</name>
    <dbReference type="NCBI Taxonomy" id="1827502"/>
    <lineage>
        <taxon>Bacteria</taxon>
        <taxon>Bacillati</taxon>
        <taxon>Bacillota</taxon>
        <taxon>Bacilli</taxon>
        <taxon>Bacillales</taxon>
        <taxon>Bacillaceae</taxon>
        <taxon>Lentibacillus</taxon>
    </lineage>
</organism>
<reference evidence="1" key="1">
    <citation type="journal article" date="2014" name="Int. J. Syst. Evol. Microbiol.">
        <title>Complete genome sequence of Corynebacterium casei LMG S-19264T (=DSM 44701T), isolated from a smear-ripened cheese.</title>
        <authorList>
            <consortium name="US DOE Joint Genome Institute (JGI-PGF)"/>
            <person name="Walter F."/>
            <person name="Albersmeier A."/>
            <person name="Kalinowski J."/>
            <person name="Ruckert C."/>
        </authorList>
    </citation>
    <scope>NUCLEOTIDE SEQUENCE</scope>
    <source>
        <strain evidence="1">CGMCC 1.15454</strain>
    </source>
</reference>
<dbReference type="Pfam" id="PF09580">
    <property type="entry name" value="Spore_YhcN_YlaJ"/>
    <property type="match status" value="1"/>
</dbReference>
<name>A0A9W5X4L1_9BACI</name>
<protein>
    <submittedName>
        <fullName evidence="1">Uncharacterized protein</fullName>
    </submittedName>
</protein>
<gene>
    <name evidence="1" type="ORF">GCM10011409_12450</name>
</gene>
<reference evidence="1" key="2">
    <citation type="submission" date="2020-09" db="EMBL/GenBank/DDBJ databases">
        <authorList>
            <person name="Sun Q."/>
            <person name="Zhou Y."/>
        </authorList>
    </citation>
    <scope>NUCLEOTIDE SEQUENCE</scope>
    <source>
        <strain evidence="1">CGMCC 1.15454</strain>
    </source>
</reference>